<organism evidence="5 6">
    <name type="scientific">Prymnesium parvum</name>
    <name type="common">Toxic golden alga</name>
    <dbReference type="NCBI Taxonomy" id="97485"/>
    <lineage>
        <taxon>Eukaryota</taxon>
        <taxon>Haptista</taxon>
        <taxon>Haptophyta</taxon>
        <taxon>Prymnesiophyceae</taxon>
        <taxon>Prymnesiales</taxon>
        <taxon>Prymnesiaceae</taxon>
        <taxon>Prymnesium</taxon>
    </lineage>
</organism>
<proteinExistence type="inferred from homology"/>
<dbReference type="PANTHER" id="PTHR15565">
    <property type="entry name" value="AATF PROTEIN APOPTOSIS ANTAGONIZING TRANSCRIPTION FACTOR"/>
    <property type="match status" value="1"/>
</dbReference>
<feature type="compositionally biased region" description="Basic and acidic residues" evidence="2">
    <location>
        <begin position="66"/>
        <end position="76"/>
    </location>
</feature>
<feature type="domain" description="Apoptosis-antagonizing transcription factor C-terminal" evidence="3">
    <location>
        <begin position="384"/>
        <end position="455"/>
    </location>
</feature>
<dbReference type="InterPro" id="IPR039223">
    <property type="entry name" value="AATF/Bfr2"/>
</dbReference>
<gene>
    <name evidence="5" type="ORF">AB1Y20_003285</name>
</gene>
<evidence type="ECO:0000313" key="6">
    <source>
        <dbReference type="Proteomes" id="UP001515480"/>
    </source>
</evidence>
<dbReference type="GO" id="GO:0005730">
    <property type="term" value="C:nucleolus"/>
    <property type="evidence" value="ECO:0007669"/>
    <property type="project" value="TreeGrafter"/>
</dbReference>
<dbReference type="EMBL" id="JBGBPQ010000010">
    <property type="protein sequence ID" value="KAL1519017.1"/>
    <property type="molecule type" value="Genomic_DNA"/>
</dbReference>
<dbReference type="AlphaFoldDB" id="A0AB34JCV7"/>
<dbReference type="InterPro" id="IPR025160">
    <property type="entry name" value="AATF"/>
</dbReference>
<comment type="similarity">
    <text evidence="1">Belongs to the AATF family.</text>
</comment>
<feature type="region of interest" description="Disordered" evidence="2">
    <location>
        <begin position="395"/>
        <end position="425"/>
    </location>
</feature>
<comment type="caution">
    <text evidence="5">The sequence shown here is derived from an EMBL/GenBank/DDBJ whole genome shotgun (WGS) entry which is preliminary data.</text>
</comment>
<dbReference type="InterPro" id="IPR012617">
    <property type="entry name" value="AATF_C"/>
</dbReference>
<evidence type="ECO:0000259" key="4">
    <source>
        <dbReference type="Pfam" id="PF13339"/>
    </source>
</evidence>
<evidence type="ECO:0000256" key="2">
    <source>
        <dbReference type="SAM" id="MobiDB-lite"/>
    </source>
</evidence>
<dbReference type="Proteomes" id="UP001515480">
    <property type="component" value="Unassembled WGS sequence"/>
</dbReference>
<evidence type="ECO:0000259" key="3">
    <source>
        <dbReference type="Pfam" id="PF08164"/>
    </source>
</evidence>
<dbReference type="Pfam" id="PF08164">
    <property type="entry name" value="TRAUB"/>
    <property type="match status" value="1"/>
</dbReference>
<feature type="domain" description="AATF leucine zipper-containing" evidence="4">
    <location>
        <begin position="190"/>
        <end position="295"/>
    </location>
</feature>
<dbReference type="PANTHER" id="PTHR15565:SF0">
    <property type="entry name" value="PROTEIN AATF"/>
    <property type="match status" value="1"/>
</dbReference>
<evidence type="ECO:0008006" key="7">
    <source>
        <dbReference type="Google" id="ProtNLM"/>
    </source>
</evidence>
<name>A0AB34JCV7_PRYPA</name>
<feature type="region of interest" description="Disordered" evidence="2">
    <location>
        <begin position="462"/>
        <end position="501"/>
    </location>
</feature>
<evidence type="ECO:0000313" key="5">
    <source>
        <dbReference type="EMBL" id="KAL1519017.1"/>
    </source>
</evidence>
<reference evidence="5 6" key="1">
    <citation type="journal article" date="2024" name="Science">
        <title>Giant polyketide synthase enzymes in the biosynthesis of giant marine polyether toxins.</title>
        <authorList>
            <person name="Fallon T.R."/>
            <person name="Shende V.V."/>
            <person name="Wierzbicki I.H."/>
            <person name="Pendleton A.L."/>
            <person name="Watervoot N.F."/>
            <person name="Auber R.P."/>
            <person name="Gonzalez D.J."/>
            <person name="Wisecaver J.H."/>
            <person name="Moore B.S."/>
        </authorList>
    </citation>
    <scope>NUCLEOTIDE SEQUENCE [LARGE SCALE GENOMIC DNA]</scope>
    <source>
        <strain evidence="5 6">12B1</strain>
    </source>
</reference>
<feature type="region of interest" description="Disordered" evidence="2">
    <location>
        <begin position="1"/>
        <end position="159"/>
    </location>
</feature>
<dbReference type="Pfam" id="PF13339">
    <property type="entry name" value="AATF-Che1"/>
    <property type="match status" value="1"/>
</dbReference>
<accession>A0AB34JCV7</accession>
<keyword evidence="6" id="KW-1185">Reference proteome</keyword>
<feature type="compositionally biased region" description="Acidic residues" evidence="2">
    <location>
        <begin position="94"/>
        <end position="147"/>
    </location>
</feature>
<protein>
    <recommendedName>
        <fullName evidence="7">Protein BFR2</fullName>
    </recommendedName>
</protein>
<feature type="compositionally biased region" description="Gly residues" evidence="2">
    <location>
        <begin position="148"/>
        <end position="159"/>
    </location>
</feature>
<evidence type="ECO:0000256" key="1">
    <source>
        <dbReference type="ARBA" id="ARBA00008966"/>
    </source>
</evidence>
<sequence>MRRASLADDIAQLLNPTPIEPGEDEDLDGAAGEGGGLLAHADLQPVQGQRHFRPEVEVGARYAGRAVERRKLEQRGRVRRRSPSPGDGSASGEGSEEEMEEDGSGVSEGEEGEEDSEEEGEEESEEEESGEEAGEEEAGEEEEEEDGVGGGGAEEGGGLYGRWEEMQQHEAALLSQLHEAQASESSVAAVVKEQHTLWLQLLQLRIKLQPAMKAAAQWPTAILSPLWDGTPALRAQSRRGEEEARALLHELCQLQLALLEEGGGAADAAVRRAASGGGVEEWWEAIGALDGEARPRVEAKVEACSAEARGGAAAKAHAFKTVQQGVLQQVEHMLAQLPRGSDARAQRCHSTRGAQVLGFPRPASAKATAADAPVGEVYDDDDFYHVLLKQLLEDGSAGGGAAPEHKLKRVKRQTDNRRSKGRKLSFDVQPKLQNFMFPETPQHQVTLVELFHSVFGQRRGAKTAEMASRASTGNGEPEETVGSNTDDVFVSPGSLFAPSST</sequence>